<evidence type="ECO:0000313" key="4">
    <source>
        <dbReference type="Proteomes" id="UP000813461"/>
    </source>
</evidence>
<feature type="compositionally biased region" description="Polar residues" evidence="1">
    <location>
        <begin position="123"/>
        <end position="134"/>
    </location>
</feature>
<feature type="region of interest" description="Disordered" evidence="1">
    <location>
        <begin position="1"/>
        <end position="134"/>
    </location>
</feature>
<organism evidence="3 4">
    <name type="scientific">Paraphoma chrysanthemicola</name>
    <dbReference type="NCBI Taxonomy" id="798071"/>
    <lineage>
        <taxon>Eukaryota</taxon>
        <taxon>Fungi</taxon>
        <taxon>Dikarya</taxon>
        <taxon>Ascomycota</taxon>
        <taxon>Pezizomycotina</taxon>
        <taxon>Dothideomycetes</taxon>
        <taxon>Pleosporomycetidae</taxon>
        <taxon>Pleosporales</taxon>
        <taxon>Pleosporineae</taxon>
        <taxon>Phaeosphaeriaceae</taxon>
        <taxon>Paraphoma</taxon>
    </lineage>
</organism>
<evidence type="ECO:0000256" key="1">
    <source>
        <dbReference type="SAM" id="MobiDB-lite"/>
    </source>
</evidence>
<evidence type="ECO:0000313" key="3">
    <source>
        <dbReference type="EMBL" id="KAH7077173.1"/>
    </source>
</evidence>
<gene>
    <name evidence="3" type="ORF">FB567DRAFT_143919</name>
</gene>
<proteinExistence type="predicted"/>
<feature type="compositionally biased region" description="Basic and acidic residues" evidence="1">
    <location>
        <begin position="58"/>
        <end position="74"/>
    </location>
</feature>
<feature type="compositionally biased region" description="Low complexity" evidence="1">
    <location>
        <begin position="12"/>
        <end position="26"/>
    </location>
</feature>
<feature type="domain" description="BZIP" evidence="2">
    <location>
        <begin position="43"/>
        <end position="58"/>
    </location>
</feature>
<dbReference type="InterPro" id="IPR004827">
    <property type="entry name" value="bZIP"/>
</dbReference>
<protein>
    <recommendedName>
        <fullName evidence="2">BZIP domain-containing protein</fullName>
    </recommendedName>
</protein>
<keyword evidence="4" id="KW-1185">Reference proteome</keyword>
<feature type="compositionally biased region" description="Basic and acidic residues" evidence="1">
    <location>
        <begin position="106"/>
        <end position="115"/>
    </location>
</feature>
<dbReference type="OrthoDB" id="5387389at2759"/>
<sequence>MSQGGQSSNQQPASSESGSPSGSGDASKTKSDEWSDIKDPNERRKIQNKLAQRRFRDKVKEQKEEADREADNRRRAGSAYASPEPEEIETNHNLSGLPWGGISMKHVVETGKNKEQSSQQSSRENSVYRTTGGSSRLGLRLSHQFAVGNPAWNYLRYFPYCHPQPHYHQQPTTHVNFDNARLR</sequence>
<evidence type="ECO:0000259" key="2">
    <source>
        <dbReference type="PROSITE" id="PS00036"/>
    </source>
</evidence>
<dbReference type="GO" id="GO:0003700">
    <property type="term" value="F:DNA-binding transcription factor activity"/>
    <property type="evidence" value="ECO:0007669"/>
    <property type="project" value="InterPro"/>
</dbReference>
<dbReference type="EMBL" id="JAGMVJ010000018">
    <property type="protein sequence ID" value="KAH7077173.1"/>
    <property type="molecule type" value="Genomic_DNA"/>
</dbReference>
<feature type="compositionally biased region" description="Polar residues" evidence="1">
    <location>
        <begin position="1"/>
        <end position="11"/>
    </location>
</feature>
<dbReference type="AlphaFoldDB" id="A0A8K0QZT5"/>
<name>A0A8K0QZT5_9PLEO</name>
<dbReference type="PANTHER" id="PTHR39607:SF2">
    <property type="entry name" value="BZIP DOMAIN-CONTAINING PROTEIN"/>
    <property type="match status" value="1"/>
</dbReference>
<dbReference type="PANTHER" id="PTHR39607">
    <property type="entry name" value="XANTHOCILLIN BIOSYNTHESIS CLUSTER TRANSCRIPTION FACTOR XANC-RELATED"/>
    <property type="match status" value="1"/>
</dbReference>
<reference evidence="3" key="1">
    <citation type="journal article" date="2021" name="Nat. Commun.">
        <title>Genetic determinants of endophytism in the Arabidopsis root mycobiome.</title>
        <authorList>
            <person name="Mesny F."/>
            <person name="Miyauchi S."/>
            <person name="Thiergart T."/>
            <person name="Pickel B."/>
            <person name="Atanasova L."/>
            <person name="Karlsson M."/>
            <person name="Huettel B."/>
            <person name="Barry K.W."/>
            <person name="Haridas S."/>
            <person name="Chen C."/>
            <person name="Bauer D."/>
            <person name="Andreopoulos W."/>
            <person name="Pangilinan J."/>
            <person name="LaButti K."/>
            <person name="Riley R."/>
            <person name="Lipzen A."/>
            <person name="Clum A."/>
            <person name="Drula E."/>
            <person name="Henrissat B."/>
            <person name="Kohler A."/>
            <person name="Grigoriev I.V."/>
            <person name="Martin F.M."/>
            <person name="Hacquard S."/>
        </authorList>
    </citation>
    <scope>NUCLEOTIDE SEQUENCE</scope>
    <source>
        <strain evidence="3">MPI-SDFR-AT-0120</strain>
    </source>
</reference>
<comment type="caution">
    <text evidence="3">The sequence shown here is derived from an EMBL/GenBank/DDBJ whole genome shotgun (WGS) entry which is preliminary data.</text>
</comment>
<dbReference type="PROSITE" id="PS00036">
    <property type="entry name" value="BZIP_BASIC"/>
    <property type="match status" value="1"/>
</dbReference>
<feature type="compositionally biased region" description="Basic and acidic residues" evidence="1">
    <location>
        <begin position="27"/>
        <end position="45"/>
    </location>
</feature>
<dbReference type="InterPro" id="IPR052635">
    <property type="entry name" value="Sec_Metab_Biosynth_Reg"/>
</dbReference>
<dbReference type="Proteomes" id="UP000813461">
    <property type="component" value="Unassembled WGS sequence"/>
</dbReference>
<accession>A0A8K0QZT5</accession>